<dbReference type="InterPro" id="IPR004353">
    <property type="entry name" value="Mon1"/>
</dbReference>
<organism evidence="4 5">
    <name type="scientific">Dreissena polymorpha</name>
    <name type="common">Zebra mussel</name>
    <name type="synonym">Mytilus polymorpha</name>
    <dbReference type="NCBI Taxonomy" id="45954"/>
    <lineage>
        <taxon>Eukaryota</taxon>
        <taxon>Metazoa</taxon>
        <taxon>Spiralia</taxon>
        <taxon>Lophotrochozoa</taxon>
        <taxon>Mollusca</taxon>
        <taxon>Bivalvia</taxon>
        <taxon>Autobranchia</taxon>
        <taxon>Heteroconchia</taxon>
        <taxon>Euheterodonta</taxon>
        <taxon>Imparidentia</taxon>
        <taxon>Neoheterodontei</taxon>
        <taxon>Myida</taxon>
        <taxon>Dreissenoidea</taxon>
        <taxon>Dreissenidae</taxon>
        <taxon>Dreissena</taxon>
    </lineage>
</organism>
<dbReference type="PANTHER" id="PTHR13027">
    <property type="entry name" value="SAND PROTEIN-RELATED"/>
    <property type="match status" value="1"/>
</dbReference>
<dbReference type="AlphaFoldDB" id="A0A9D4NBH3"/>
<dbReference type="PANTHER" id="PTHR13027:SF7">
    <property type="entry name" value="VACUOLAR FUSION PROTEIN MON1 HOMOLOG"/>
    <property type="match status" value="1"/>
</dbReference>
<reference evidence="4" key="2">
    <citation type="submission" date="2020-11" db="EMBL/GenBank/DDBJ databases">
        <authorList>
            <person name="McCartney M.A."/>
            <person name="Auch B."/>
            <person name="Kono T."/>
            <person name="Mallez S."/>
            <person name="Becker A."/>
            <person name="Gohl D.M."/>
            <person name="Silverstein K.A.T."/>
            <person name="Koren S."/>
            <person name="Bechman K.B."/>
            <person name="Herman A."/>
            <person name="Abrahante J.E."/>
            <person name="Garbe J."/>
        </authorList>
    </citation>
    <scope>NUCLEOTIDE SEQUENCE</scope>
    <source>
        <strain evidence="4">Duluth1</strain>
        <tissue evidence="4">Whole animal</tissue>
    </source>
</reference>
<evidence type="ECO:0000259" key="3">
    <source>
        <dbReference type="Pfam" id="PF19038"/>
    </source>
</evidence>
<comment type="function">
    <text evidence="2">Plays an important role in membrane trafficking through the secretory apparatus.</text>
</comment>
<dbReference type="EMBL" id="JAIWYP010000001">
    <property type="protein sequence ID" value="KAH3893347.1"/>
    <property type="molecule type" value="Genomic_DNA"/>
</dbReference>
<comment type="caution">
    <text evidence="4">The sequence shown here is derived from an EMBL/GenBank/DDBJ whole genome shotgun (WGS) entry which is preliminary data.</text>
</comment>
<dbReference type="GO" id="GO:0006623">
    <property type="term" value="P:protein targeting to vacuole"/>
    <property type="evidence" value="ECO:0007669"/>
    <property type="project" value="UniProtKB-UniRule"/>
</dbReference>
<comment type="similarity">
    <text evidence="1 2">Belongs to the MON1/SAND family.</text>
</comment>
<proteinExistence type="inferred from homology"/>
<sequence length="103" mass="12071">MAFQRLIKYNGLKAISDSLRKDSYNISKCGISDLRHFLYKNKSTAQYTSPELEAPYLSTEEQERLFGLYYYLHNRIHSTSRPLKILYHVGQYEALLGWVSDCL</sequence>
<evidence type="ECO:0000313" key="5">
    <source>
        <dbReference type="Proteomes" id="UP000828390"/>
    </source>
</evidence>
<dbReference type="GO" id="GO:0035658">
    <property type="term" value="C:Mon1-Ccz1 complex"/>
    <property type="evidence" value="ECO:0007669"/>
    <property type="project" value="TreeGrafter"/>
</dbReference>
<name>A0A9D4NBH3_DREPO</name>
<dbReference type="GO" id="GO:0016192">
    <property type="term" value="P:vesicle-mediated transport"/>
    <property type="evidence" value="ECO:0007669"/>
    <property type="project" value="InterPro"/>
</dbReference>
<reference evidence="4" key="1">
    <citation type="journal article" date="2019" name="bioRxiv">
        <title>The Genome of the Zebra Mussel, Dreissena polymorpha: A Resource for Invasive Species Research.</title>
        <authorList>
            <person name="McCartney M.A."/>
            <person name="Auch B."/>
            <person name="Kono T."/>
            <person name="Mallez S."/>
            <person name="Zhang Y."/>
            <person name="Obille A."/>
            <person name="Becker A."/>
            <person name="Abrahante J.E."/>
            <person name="Garbe J."/>
            <person name="Badalamenti J.P."/>
            <person name="Herman A."/>
            <person name="Mangelson H."/>
            <person name="Liachko I."/>
            <person name="Sullivan S."/>
            <person name="Sone E.D."/>
            <person name="Koren S."/>
            <person name="Silverstein K.A.T."/>
            <person name="Beckman K.B."/>
            <person name="Gohl D.M."/>
        </authorList>
    </citation>
    <scope>NUCLEOTIDE SEQUENCE</scope>
    <source>
        <strain evidence="4">Duluth1</strain>
        <tissue evidence="4">Whole animal</tissue>
    </source>
</reference>
<dbReference type="InterPro" id="IPR043970">
    <property type="entry name" value="FUZ/MON1/HPS1_longin_3"/>
</dbReference>
<evidence type="ECO:0000256" key="1">
    <source>
        <dbReference type="ARBA" id="ARBA00008968"/>
    </source>
</evidence>
<keyword evidence="5" id="KW-1185">Reference proteome</keyword>
<accession>A0A9D4NBH3</accession>
<feature type="domain" description="FUZ/MON1/HPS1 third Longin" evidence="3">
    <location>
        <begin position="33"/>
        <end position="102"/>
    </location>
</feature>
<dbReference type="Proteomes" id="UP000828390">
    <property type="component" value="Unassembled WGS sequence"/>
</dbReference>
<evidence type="ECO:0000313" key="4">
    <source>
        <dbReference type="EMBL" id="KAH3893347.1"/>
    </source>
</evidence>
<protein>
    <recommendedName>
        <fullName evidence="2">Vacuolar fusion protein MON1 homolog</fullName>
    </recommendedName>
</protein>
<gene>
    <name evidence="4" type="ORF">DPMN_017494</name>
</gene>
<dbReference type="Pfam" id="PF19038">
    <property type="entry name" value="Fuz_longin_3"/>
    <property type="match status" value="1"/>
</dbReference>
<evidence type="ECO:0000256" key="2">
    <source>
        <dbReference type="RuleBase" id="RU367048"/>
    </source>
</evidence>